<accession>A0A5C3MNT8</accession>
<evidence type="ECO:0000313" key="2">
    <source>
        <dbReference type="EMBL" id="TFK47052.1"/>
    </source>
</evidence>
<reference evidence="2 3" key="1">
    <citation type="journal article" date="2019" name="Nat. Ecol. Evol.">
        <title>Megaphylogeny resolves global patterns of mushroom evolution.</title>
        <authorList>
            <person name="Varga T."/>
            <person name="Krizsan K."/>
            <person name="Foldi C."/>
            <person name="Dima B."/>
            <person name="Sanchez-Garcia M."/>
            <person name="Sanchez-Ramirez S."/>
            <person name="Szollosi G.J."/>
            <person name="Szarkandi J.G."/>
            <person name="Papp V."/>
            <person name="Albert L."/>
            <person name="Andreopoulos W."/>
            <person name="Angelini C."/>
            <person name="Antonin V."/>
            <person name="Barry K.W."/>
            <person name="Bougher N.L."/>
            <person name="Buchanan P."/>
            <person name="Buyck B."/>
            <person name="Bense V."/>
            <person name="Catcheside P."/>
            <person name="Chovatia M."/>
            <person name="Cooper J."/>
            <person name="Damon W."/>
            <person name="Desjardin D."/>
            <person name="Finy P."/>
            <person name="Geml J."/>
            <person name="Haridas S."/>
            <person name="Hughes K."/>
            <person name="Justo A."/>
            <person name="Karasinski D."/>
            <person name="Kautmanova I."/>
            <person name="Kiss B."/>
            <person name="Kocsube S."/>
            <person name="Kotiranta H."/>
            <person name="LaButti K.M."/>
            <person name="Lechner B.E."/>
            <person name="Liimatainen K."/>
            <person name="Lipzen A."/>
            <person name="Lukacs Z."/>
            <person name="Mihaltcheva S."/>
            <person name="Morgado L.N."/>
            <person name="Niskanen T."/>
            <person name="Noordeloos M.E."/>
            <person name="Ohm R.A."/>
            <person name="Ortiz-Santana B."/>
            <person name="Ovrebo C."/>
            <person name="Racz N."/>
            <person name="Riley R."/>
            <person name="Savchenko A."/>
            <person name="Shiryaev A."/>
            <person name="Soop K."/>
            <person name="Spirin V."/>
            <person name="Szebenyi C."/>
            <person name="Tomsovsky M."/>
            <person name="Tulloss R.E."/>
            <person name="Uehling J."/>
            <person name="Grigoriev I.V."/>
            <person name="Vagvolgyi C."/>
            <person name="Papp T."/>
            <person name="Martin F.M."/>
            <person name="Miettinen O."/>
            <person name="Hibbett D.S."/>
            <person name="Nagy L.G."/>
        </authorList>
    </citation>
    <scope>NUCLEOTIDE SEQUENCE [LARGE SCALE GENOMIC DNA]</scope>
    <source>
        <strain evidence="2 3">OMC1185</strain>
    </source>
</reference>
<sequence>MAKRPRRGACRIIQKDDAAWPFCKYCQQTRDPHRFDLHLKACQRDHSIAHERKRRAKEKLESDRNAKHQRTNPRDGAGHDAAQGSIQFEGSVDEPAVGHSVYGDAGDIVTQPDSHSLIPYSPILPLEYILTIPHPHARNFGELPSIVPLSGNSHTAPSTSADFSTASDGNPWAPFRTRTDFEVAELAVTVTISKGEEGLEIDKGHRG</sequence>
<evidence type="ECO:0000313" key="3">
    <source>
        <dbReference type="Proteomes" id="UP000305948"/>
    </source>
</evidence>
<protein>
    <submittedName>
        <fullName evidence="2">Uncharacterized protein</fullName>
    </submittedName>
</protein>
<evidence type="ECO:0000256" key="1">
    <source>
        <dbReference type="SAM" id="MobiDB-lite"/>
    </source>
</evidence>
<feature type="compositionally biased region" description="Basic and acidic residues" evidence="1">
    <location>
        <begin position="58"/>
        <end position="78"/>
    </location>
</feature>
<dbReference type="OrthoDB" id="3239511at2759"/>
<proteinExistence type="predicted"/>
<dbReference type="STRING" id="5364.A0A5C3MNT8"/>
<organism evidence="2 3">
    <name type="scientific">Heliocybe sulcata</name>
    <dbReference type="NCBI Taxonomy" id="5364"/>
    <lineage>
        <taxon>Eukaryota</taxon>
        <taxon>Fungi</taxon>
        <taxon>Dikarya</taxon>
        <taxon>Basidiomycota</taxon>
        <taxon>Agaricomycotina</taxon>
        <taxon>Agaricomycetes</taxon>
        <taxon>Gloeophyllales</taxon>
        <taxon>Gloeophyllaceae</taxon>
        <taxon>Heliocybe</taxon>
    </lineage>
</organism>
<dbReference type="EMBL" id="ML213526">
    <property type="protein sequence ID" value="TFK47052.1"/>
    <property type="molecule type" value="Genomic_DNA"/>
</dbReference>
<feature type="region of interest" description="Disordered" evidence="1">
    <location>
        <begin position="48"/>
        <end position="82"/>
    </location>
</feature>
<dbReference type="AlphaFoldDB" id="A0A5C3MNT8"/>
<dbReference type="Proteomes" id="UP000305948">
    <property type="component" value="Unassembled WGS sequence"/>
</dbReference>
<name>A0A5C3MNT8_9AGAM</name>
<keyword evidence="3" id="KW-1185">Reference proteome</keyword>
<gene>
    <name evidence="2" type="ORF">OE88DRAFT_1648246</name>
</gene>